<reference evidence="2" key="1">
    <citation type="journal article" date="2023" name="Plant J.">
        <title>Genome sequences and population genomics provide insights into the demographic history, inbreeding, and mutation load of two 'living fossil' tree species of Dipteronia.</title>
        <authorList>
            <person name="Feng Y."/>
            <person name="Comes H.P."/>
            <person name="Chen J."/>
            <person name="Zhu S."/>
            <person name="Lu R."/>
            <person name="Zhang X."/>
            <person name="Li P."/>
            <person name="Qiu J."/>
            <person name="Olsen K.M."/>
            <person name="Qiu Y."/>
        </authorList>
    </citation>
    <scope>NUCLEOTIDE SEQUENCE</scope>
    <source>
        <strain evidence="2">NBL</strain>
    </source>
</reference>
<protein>
    <submittedName>
        <fullName evidence="2">Uncharacterized protein</fullName>
    </submittedName>
</protein>
<keyword evidence="3" id="KW-1185">Reference proteome</keyword>
<dbReference type="AlphaFoldDB" id="A0AAD9ZYD6"/>
<accession>A0AAD9ZYD6</accession>
<evidence type="ECO:0000313" key="2">
    <source>
        <dbReference type="EMBL" id="KAK3195370.1"/>
    </source>
</evidence>
<feature type="region of interest" description="Disordered" evidence="1">
    <location>
        <begin position="50"/>
        <end position="90"/>
    </location>
</feature>
<dbReference type="EMBL" id="JANJYJ010000008">
    <property type="protein sequence ID" value="KAK3195370.1"/>
    <property type="molecule type" value="Genomic_DNA"/>
</dbReference>
<name>A0AAD9ZYD6_9ROSI</name>
<dbReference type="PANTHER" id="PTHR47584:SF14">
    <property type="entry name" value="L10-INTERACTING MYB DOMAIN-CONTAINING PROTEIN-LIKE"/>
    <property type="match status" value="1"/>
</dbReference>
<dbReference type="Proteomes" id="UP001281410">
    <property type="component" value="Unassembled WGS sequence"/>
</dbReference>
<proteinExistence type="predicted"/>
<evidence type="ECO:0000313" key="3">
    <source>
        <dbReference type="Proteomes" id="UP001281410"/>
    </source>
</evidence>
<sequence length="179" mass="20442">MFSEFQKHSHLRFDRPLRTTRLFHVAALSSSTPCHLEYVLFGEVLGSESGYAGDDDDDEEEVDQTETSTKKKGKRLRRSVGSSNNRRKNKWDNVDSYFEAAKEVITAILEKVKAKSVESTGKSCEQYSVTECTEALESLGDIDGDTFNKFMERIVPSIEWRKAFLAMSEERKRQWLGGL</sequence>
<comment type="caution">
    <text evidence="2">The sequence shown here is derived from an EMBL/GenBank/DDBJ whole genome shotgun (WGS) entry which is preliminary data.</text>
</comment>
<dbReference type="PANTHER" id="PTHR47584">
    <property type="match status" value="1"/>
</dbReference>
<organism evidence="2 3">
    <name type="scientific">Dipteronia sinensis</name>
    <dbReference type="NCBI Taxonomy" id="43782"/>
    <lineage>
        <taxon>Eukaryota</taxon>
        <taxon>Viridiplantae</taxon>
        <taxon>Streptophyta</taxon>
        <taxon>Embryophyta</taxon>
        <taxon>Tracheophyta</taxon>
        <taxon>Spermatophyta</taxon>
        <taxon>Magnoliopsida</taxon>
        <taxon>eudicotyledons</taxon>
        <taxon>Gunneridae</taxon>
        <taxon>Pentapetalae</taxon>
        <taxon>rosids</taxon>
        <taxon>malvids</taxon>
        <taxon>Sapindales</taxon>
        <taxon>Sapindaceae</taxon>
        <taxon>Hippocastanoideae</taxon>
        <taxon>Acereae</taxon>
        <taxon>Dipteronia</taxon>
    </lineage>
</organism>
<evidence type="ECO:0000256" key="1">
    <source>
        <dbReference type="SAM" id="MobiDB-lite"/>
    </source>
</evidence>
<gene>
    <name evidence="2" type="ORF">Dsin_026680</name>
</gene>
<feature type="compositionally biased region" description="Acidic residues" evidence="1">
    <location>
        <begin position="53"/>
        <end position="64"/>
    </location>
</feature>
<dbReference type="InterPro" id="IPR045026">
    <property type="entry name" value="LIMYB"/>
</dbReference>